<feature type="transmembrane region" description="Helical" evidence="6">
    <location>
        <begin position="32"/>
        <end position="53"/>
    </location>
</feature>
<dbReference type="GO" id="GO:0016829">
    <property type="term" value="F:lyase activity"/>
    <property type="evidence" value="ECO:0007669"/>
    <property type="project" value="InterPro"/>
</dbReference>
<protein>
    <submittedName>
        <fullName evidence="7">Uncharacterized protein</fullName>
    </submittedName>
</protein>
<evidence type="ECO:0000256" key="4">
    <source>
        <dbReference type="ARBA" id="ARBA00022989"/>
    </source>
</evidence>
<sequence length="105" mass="12414">MGKFSWAQELSKRRHINPHRADLLLYLPESYFFVQDFLILSCAMLYVLCYSFYTTRTFSDQYCAGIPLYLAGNLAYELYYALVMPRSRLEQIGFFAWFACDVLFV</sequence>
<dbReference type="Proteomes" id="UP000244855">
    <property type="component" value="Unassembled WGS sequence"/>
</dbReference>
<evidence type="ECO:0000256" key="6">
    <source>
        <dbReference type="SAM" id="Phobius"/>
    </source>
</evidence>
<proteinExistence type="inferred from homology"/>
<dbReference type="PANTHER" id="PTHR42038">
    <property type="match status" value="1"/>
</dbReference>
<evidence type="ECO:0000313" key="8">
    <source>
        <dbReference type="Proteomes" id="UP000244855"/>
    </source>
</evidence>
<dbReference type="Pfam" id="PF25129">
    <property type="entry name" value="Pyr4-TMTC"/>
    <property type="match status" value="1"/>
</dbReference>
<dbReference type="OrthoDB" id="5294024at2759"/>
<keyword evidence="3 6" id="KW-0812">Transmembrane</keyword>
<feature type="non-terminal residue" evidence="7">
    <location>
        <position position="105"/>
    </location>
</feature>
<comment type="similarity">
    <text evidence="2">Belongs to the paxB family.</text>
</comment>
<keyword evidence="8" id="KW-1185">Reference proteome</keyword>
<dbReference type="InterPro" id="IPR039020">
    <property type="entry name" value="PaxB-like"/>
</dbReference>
<accession>A0A2V1CZ55</accession>
<gene>
    <name evidence="7" type="ORF">DM02DRAFT_546585</name>
</gene>
<dbReference type="GO" id="GO:0016020">
    <property type="term" value="C:membrane"/>
    <property type="evidence" value="ECO:0007669"/>
    <property type="project" value="UniProtKB-SubCell"/>
</dbReference>
<reference evidence="7 8" key="1">
    <citation type="journal article" date="2018" name="Sci. Rep.">
        <title>Comparative genomics provides insights into the lifestyle and reveals functional heterogeneity of dark septate endophytic fungi.</title>
        <authorList>
            <person name="Knapp D.G."/>
            <person name="Nemeth J.B."/>
            <person name="Barry K."/>
            <person name="Hainaut M."/>
            <person name="Henrissat B."/>
            <person name="Johnson J."/>
            <person name="Kuo A."/>
            <person name="Lim J.H.P."/>
            <person name="Lipzen A."/>
            <person name="Nolan M."/>
            <person name="Ohm R.A."/>
            <person name="Tamas L."/>
            <person name="Grigoriev I.V."/>
            <person name="Spatafora J.W."/>
            <person name="Nagy L.G."/>
            <person name="Kovacs G.M."/>
        </authorList>
    </citation>
    <scope>NUCLEOTIDE SEQUENCE [LARGE SCALE GENOMIC DNA]</scope>
    <source>
        <strain evidence="7 8">DSE2036</strain>
    </source>
</reference>
<name>A0A2V1CZ55_9PLEO</name>
<evidence type="ECO:0000256" key="1">
    <source>
        <dbReference type="ARBA" id="ARBA00004141"/>
    </source>
</evidence>
<keyword evidence="4 6" id="KW-1133">Transmembrane helix</keyword>
<comment type="subcellular location">
    <subcellularLocation>
        <location evidence="1">Membrane</location>
        <topology evidence="1">Multi-pass membrane protein</topology>
    </subcellularLocation>
</comment>
<dbReference type="EMBL" id="KZ805983">
    <property type="protein sequence ID" value="PVH91042.1"/>
    <property type="molecule type" value="Genomic_DNA"/>
</dbReference>
<evidence type="ECO:0000313" key="7">
    <source>
        <dbReference type="EMBL" id="PVH91042.1"/>
    </source>
</evidence>
<organism evidence="7 8">
    <name type="scientific">Periconia macrospinosa</name>
    <dbReference type="NCBI Taxonomy" id="97972"/>
    <lineage>
        <taxon>Eukaryota</taxon>
        <taxon>Fungi</taxon>
        <taxon>Dikarya</taxon>
        <taxon>Ascomycota</taxon>
        <taxon>Pezizomycotina</taxon>
        <taxon>Dothideomycetes</taxon>
        <taxon>Pleosporomycetidae</taxon>
        <taxon>Pleosporales</taxon>
        <taxon>Massarineae</taxon>
        <taxon>Periconiaceae</taxon>
        <taxon>Periconia</taxon>
    </lineage>
</organism>
<evidence type="ECO:0000256" key="2">
    <source>
        <dbReference type="ARBA" id="ARBA00006757"/>
    </source>
</evidence>
<evidence type="ECO:0000256" key="3">
    <source>
        <dbReference type="ARBA" id="ARBA00022692"/>
    </source>
</evidence>
<dbReference type="PANTHER" id="PTHR42038:SF4">
    <property type="entry name" value="INTEGRAL MEMBRANE PROTEIN"/>
    <property type="match status" value="1"/>
</dbReference>
<evidence type="ECO:0000256" key="5">
    <source>
        <dbReference type="ARBA" id="ARBA00023136"/>
    </source>
</evidence>
<dbReference type="AlphaFoldDB" id="A0A2V1CZ55"/>
<keyword evidence="5 6" id="KW-0472">Membrane</keyword>